<dbReference type="AlphaFoldDB" id="A0A0D2AEG9"/>
<dbReference type="GeneID" id="27350701"/>
<dbReference type="HOGENOM" id="CLU_003818_0_0_1"/>
<dbReference type="GO" id="GO:0005509">
    <property type="term" value="F:calcium ion binding"/>
    <property type="evidence" value="ECO:0007669"/>
    <property type="project" value="InterPro"/>
</dbReference>
<dbReference type="GO" id="GO:0004571">
    <property type="term" value="F:mannosyl-oligosaccharide 1,2-alpha-mannosidase activity"/>
    <property type="evidence" value="ECO:0007669"/>
    <property type="project" value="InterPro"/>
</dbReference>
<evidence type="ECO:0000256" key="5">
    <source>
        <dbReference type="ARBA" id="ARBA00023157"/>
    </source>
</evidence>
<feature type="compositionally biased region" description="Polar residues" evidence="10">
    <location>
        <begin position="37"/>
        <end position="49"/>
    </location>
</feature>
<keyword evidence="4 9" id="KW-0378">Hydrolase</keyword>
<evidence type="ECO:0000256" key="4">
    <source>
        <dbReference type="ARBA" id="ARBA00022801"/>
    </source>
</evidence>
<protein>
    <recommendedName>
        <fullName evidence="9">alpha-1,2-Mannosidase</fullName>
        <ecNumber evidence="9">3.2.1.-</ecNumber>
    </recommendedName>
</protein>
<gene>
    <name evidence="11" type="ORF">PV07_11507</name>
</gene>
<dbReference type="EC" id="3.2.1.-" evidence="9"/>
<evidence type="ECO:0000256" key="8">
    <source>
        <dbReference type="PIRSR" id="PIRSR601382-3"/>
    </source>
</evidence>
<evidence type="ECO:0000256" key="9">
    <source>
        <dbReference type="RuleBase" id="RU361193"/>
    </source>
</evidence>
<feature type="active site" evidence="6">
    <location>
        <position position="504"/>
    </location>
</feature>
<evidence type="ECO:0000256" key="3">
    <source>
        <dbReference type="ARBA" id="ARBA00007658"/>
    </source>
</evidence>
<evidence type="ECO:0000313" key="12">
    <source>
        <dbReference type="Proteomes" id="UP000054466"/>
    </source>
</evidence>
<dbReference type="OrthoDB" id="8118055at2759"/>
<dbReference type="GO" id="GO:0016020">
    <property type="term" value="C:membrane"/>
    <property type="evidence" value="ECO:0007669"/>
    <property type="project" value="InterPro"/>
</dbReference>
<feature type="active site" description="Proton donor" evidence="6">
    <location>
        <position position="441"/>
    </location>
</feature>
<keyword evidence="7" id="KW-0106">Calcium</keyword>
<dbReference type="PANTHER" id="PTHR11742:SF89">
    <property type="entry name" value="ALPHA-1,2-MANNOSIDASE"/>
    <property type="match status" value="1"/>
</dbReference>
<dbReference type="Pfam" id="PF01532">
    <property type="entry name" value="Glyco_hydro_47"/>
    <property type="match status" value="1"/>
</dbReference>
<dbReference type="GO" id="GO:0005975">
    <property type="term" value="P:carbohydrate metabolic process"/>
    <property type="evidence" value="ECO:0007669"/>
    <property type="project" value="InterPro"/>
</dbReference>
<dbReference type="GO" id="GO:0005783">
    <property type="term" value="C:endoplasmic reticulum"/>
    <property type="evidence" value="ECO:0007669"/>
    <property type="project" value="TreeGrafter"/>
</dbReference>
<feature type="disulfide bond" evidence="8">
    <location>
        <begin position="398"/>
        <end position="427"/>
    </location>
</feature>
<dbReference type="InterPro" id="IPR012341">
    <property type="entry name" value="6hp_glycosidase-like_sf"/>
</dbReference>
<dbReference type="InterPro" id="IPR036026">
    <property type="entry name" value="Seven-hairpin_glycosidases"/>
</dbReference>
<feature type="active site" description="Proton donor" evidence="6">
    <location>
        <position position="190"/>
    </location>
</feature>
<feature type="active site" evidence="6">
    <location>
        <position position="327"/>
    </location>
</feature>
<evidence type="ECO:0000256" key="1">
    <source>
        <dbReference type="ARBA" id="ARBA00001913"/>
    </source>
</evidence>
<reference evidence="11 12" key="1">
    <citation type="submission" date="2015-01" db="EMBL/GenBank/DDBJ databases">
        <title>The Genome Sequence of Cladophialophora immunda CBS83496.</title>
        <authorList>
            <consortium name="The Broad Institute Genomics Platform"/>
            <person name="Cuomo C."/>
            <person name="de Hoog S."/>
            <person name="Gorbushina A."/>
            <person name="Stielow B."/>
            <person name="Teixiera M."/>
            <person name="Abouelleil A."/>
            <person name="Chapman S.B."/>
            <person name="Priest M."/>
            <person name="Young S.K."/>
            <person name="Wortman J."/>
            <person name="Nusbaum C."/>
            <person name="Birren B."/>
        </authorList>
    </citation>
    <scope>NUCLEOTIDE SEQUENCE [LARGE SCALE GENOMIC DNA]</scope>
    <source>
        <strain evidence="11 12">CBS 83496</strain>
    </source>
</reference>
<evidence type="ECO:0000256" key="10">
    <source>
        <dbReference type="SAM" id="MobiDB-lite"/>
    </source>
</evidence>
<keyword evidence="7" id="KW-0479">Metal-binding</keyword>
<evidence type="ECO:0000256" key="7">
    <source>
        <dbReference type="PIRSR" id="PIRSR601382-2"/>
    </source>
</evidence>
<dbReference type="EMBL" id="KN847046">
    <property type="protein sequence ID" value="KIW23297.1"/>
    <property type="molecule type" value="Genomic_DNA"/>
</dbReference>
<evidence type="ECO:0000313" key="11">
    <source>
        <dbReference type="EMBL" id="KIW23297.1"/>
    </source>
</evidence>
<evidence type="ECO:0000256" key="6">
    <source>
        <dbReference type="PIRSR" id="PIRSR601382-1"/>
    </source>
</evidence>
<dbReference type="STRING" id="569365.A0A0D2AEG9"/>
<comment type="pathway">
    <text evidence="2">Protein modification; protein glycosylation.</text>
</comment>
<dbReference type="InterPro" id="IPR050749">
    <property type="entry name" value="Glycosyl_Hydrolase_47"/>
</dbReference>
<keyword evidence="12" id="KW-1185">Reference proteome</keyword>
<organism evidence="11 12">
    <name type="scientific">Cladophialophora immunda</name>
    <dbReference type="NCBI Taxonomy" id="569365"/>
    <lineage>
        <taxon>Eukaryota</taxon>
        <taxon>Fungi</taxon>
        <taxon>Dikarya</taxon>
        <taxon>Ascomycota</taxon>
        <taxon>Pezizomycotina</taxon>
        <taxon>Eurotiomycetes</taxon>
        <taxon>Chaetothyriomycetidae</taxon>
        <taxon>Chaetothyriales</taxon>
        <taxon>Herpotrichiellaceae</taxon>
        <taxon>Cladophialophora</taxon>
    </lineage>
</organism>
<dbReference type="UniPathway" id="UPA00378"/>
<keyword evidence="5 8" id="KW-1015">Disulfide bond</keyword>
<accession>A0A0D2AEG9</accession>
<feature type="binding site" evidence="7">
    <location>
        <position position="594"/>
    </location>
    <ligand>
        <name>Ca(2+)</name>
        <dbReference type="ChEBI" id="CHEBI:29108"/>
    </ligand>
</feature>
<dbReference type="VEuPathDB" id="FungiDB:PV07_11507"/>
<dbReference type="SUPFAM" id="SSF48225">
    <property type="entry name" value="Seven-hairpin glycosidases"/>
    <property type="match status" value="1"/>
</dbReference>
<comment type="cofactor">
    <cofactor evidence="1 7">
        <name>Ca(2+)</name>
        <dbReference type="ChEBI" id="CHEBI:29108"/>
    </cofactor>
</comment>
<dbReference type="FunFam" id="1.50.10.10:FF:000037">
    <property type="entry name" value="alpha-1,2-Mannosidase"/>
    <property type="match status" value="1"/>
</dbReference>
<dbReference type="PRINTS" id="PR00747">
    <property type="entry name" value="GLYHDRLASE47"/>
</dbReference>
<dbReference type="Gene3D" id="1.50.10.10">
    <property type="match status" value="1"/>
</dbReference>
<sequence length="603" mass="67428">MILLPPRRVLIFVALSCTALLLLYQLHDRATLLLPQSTPTSEGSPQATFSPPKPTVPAPNSSWNSRQTHYPLQRLNHVPTGKPKLLPLVQHQFTPVPVQDVEVRLSRQQEVKQAFERCWTSYHARAWMRDELSPISGGGRDTFGGWAASLVDALDTLWIMGLKDEFNEAALATANIDFSTSTDDTINIFETTIRYLGGFLAAYDLSGEGLLLTKAIEVGEMVLAAFDTPNHMPITRWDWKKAAGGIEKQVAPDFMLVSELGSLSLEFTRLSQLTGDQRWYDAIDRITTLFDQQQAKTKIPGLWPVVINPRNQDMTVDGSFTLGGMSDSLYEYFAKEYALLGGLAPTYKKLYEQSTAASIEYLLFRPSTPTGADILFGGDARADDTGIVQEPRTQHLTCFAGGMFALGGRLFSIPEHVEIGRQLTDGCIWAYENMPTGVMPEIVHLLPCPSKANCAWDQARYDAAVLERAGSVSANSNIDDIIVQKRLPPCFVDIDDRRYILRPEAIESVFILHRITGDPLYQEKAWQMFQSIRNITTTEFANAALSDITLTGVDGLPPKDDRMESFWLAETLKYFYLIFSEPDLISLDEYVFNTEAHPLRRPS</sequence>
<dbReference type="GO" id="GO:0036503">
    <property type="term" value="P:ERAD pathway"/>
    <property type="evidence" value="ECO:0007669"/>
    <property type="project" value="UniProtKB-ARBA"/>
</dbReference>
<dbReference type="PANTHER" id="PTHR11742">
    <property type="entry name" value="MANNOSYL-OLIGOSACCHARIDE ALPHA-1,2-MANNOSIDASE-RELATED"/>
    <property type="match status" value="1"/>
</dbReference>
<comment type="similarity">
    <text evidence="3 9">Belongs to the glycosyl hydrolase 47 family.</text>
</comment>
<feature type="region of interest" description="Disordered" evidence="10">
    <location>
        <begin position="37"/>
        <end position="64"/>
    </location>
</feature>
<proteinExistence type="inferred from homology"/>
<name>A0A0D2AEG9_9EURO</name>
<dbReference type="Proteomes" id="UP000054466">
    <property type="component" value="Unassembled WGS sequence"/>
</dbReference>
<evidence type="ECO:0000256" key="2">
    <source>
        <dbReference type="ARBA" id="ARBA00004922"/>
    </source>
</evidence>
<keyword evidence="9" id="KW-0326">Glycosidase</keyword>
<dbReference type="InterPro" id="IPR001382">
    <property type="entry name" value="Glyco_hydro_47"/>
</dbReference>
<dbReference type="RefSeq" id="XP_016243513.1">
    <property type="nucleotide sequence ID" value="XM_016398951.1"/>
</dbReference>